<evidence type="ECO:0000256" key="6">
    <source>
        <dbReference type="ARBA" id="ARBA00022927"/>
    </source>
</evidence>
<dbReference type="SUPFAM" id="SSF144122">
    <property type="entry name" value="Tim10-like"/>
    <property type="match status" value="1"/>
</dbReference>
<dbReference type="InterPro" id="IPR004217">
    <property type="entry name" value="Tim10-like"/>
</dbReference>
<protein>
    <recommendedName>
        <fullName evidence="11">Mitochondrial import inner membrane translocase subunit</fullName>
    </recommendedName>
</protein>
<evidence type="ECO:0000256" key="5">
    <source>
        <dbReference type="ARBA" id="ARBA00022833"/>
    </source>
</evidence>
<dbReference type="Pfam" id="PF02953">
    <property type="entry name" value="zf-Tim10_DDP"/>
    <property type="match status" value="1"/>
</dbReference>
<dbReference type="FunCoup" id="G8JS54">
    <property type="interactions" value="35"/>
</dbReference>
<evidence type="ECO:0000313" key="13">
    <source>
        <dbReference type="EMBL" id="AET38973.1"/>
    </source>
</evidence>
<keyword evidence="2 11" id="KW-0813">Transport</keyword>
<sequence>MSLFLNPYGSQEVDQAKLDVAEVQFDAMATTFNTMLNTCLEKCIPHDEYGEADLNKGEMSCIDRCIAKIHYTNRSIGAFVQVKGFTPQRFLPHYNKFNSEDN</sequence>
<dbReference type="STRING" id="931890.G8JS54"/>
<proteinExistence type="inferred from homology"/>
<evidence type="ECO:0000256" key="3">
    <source>
        <dbReference type="ARBA" id="ARBA00022723"/>
    </source>
</evidence>
<dbReference type="InterPro" id="IPR035427">
    <property type="entry name" value="Tim10-like_dom_sf"/>
</dbReference>
<dbReference type="PANTHER" id="PTHR11038:SF18">
    <property type="entry name" value="MITOCHONDRIAL IMPORT INNER MEMBRANE TRANSLOCASE SUBUNIT TIM12"/>
    <property type="match status" value="1"/>
</dbReference>
<dbReference type="InParanoid" id="G8JS54"/>
<keyword evidence="3" id="KW-0479">Metal-binding</keyword>
<comment type="domain">
    <text evidence="11">The twin CX3C motif contains 4 conserved Cys residues that form 2 disulfide bonds in the mitochondrial intermembrane space.</text>
</comment>
<keyword evidence="10 11" id="KW-1015">Disulfide bond</keyword>
<dbReference type="PANTHER" id="PTHR11038">
    <property type="entry name" value="MITOCHONDRIAL IMPORT INNER MEMBRANE TRANSLOCASE SUBUNIT TIM10"/>
    <property type="match status" value="1"/>
</dbReference>
<dbReference type="GO" id="GO:0042721">
    <property type="term" value="C:TIM22 mitochondrial import inner membrane insertion complex"/>
    <property type="evidence" value="ECO:0007669"/>
    <property type="project" value="EnsemblFungi"/>
</dbReference>
<comment type="similarity">
    <text evidence="1 11">Belongs to the small Tim family.</text>
</comment>
<evidence type="ECO:0000256" key="9">
    <source>
        <dbReference type="ARBA" id="ARBA00023136"/>
    </source>
</evidence>
<dbReference type="eggNOG" id="KOG3480">
    <property type="taxonomic scope" value="Eukaryota"/>
</dbReference>
<evidence type="ECO:0000256" key="7">
    <source>
        <dbReference type="ARBA" id="ARBA00023010"/>
    </source>
</evidence>
<evidence type="ECO:0000259" key="12">
    <source>
        <dbReference type="Pfam" id="PF02953"/>
    </source>
</evidence>
<keyword evidence="11" id="KW-0143">Chaperone</keyword>
<evidence type="ECO:0000256" key="1">
    <source>
        <dbReference type="ARBA" id="ARBA00006720"/>
    </source>
</evidence>
<name>G8JS54_ERECY</name>
<evidence type="ECO:0000256" key="10">
    <source>
        <dbReference type="ARBA" id="ARBA00023157"/>
    </source>
</evidence>
<evidence type="ECO:0000256" key="4">
    <source>
        <dbReference type="ARBA" id="ARBA00022792"/>
    </source>
</evidence>
<dbReference type="GO" id="GO:0042719">
    <property type="term" value="C:mitochondrial intermembrane space chaperone complex"/>
    <property type="evidence" value="ECO:0007669"/>
    <property type="project" value="EnsemblFungi"/>
</dbReference>
<dbReference type="FunFam" id="1.10.287.810:FF:000011">
    <property type="entry name" value="Mitochondrial regulator of splicing 5"/>
    <property type="match status" value="1"/>
</dbReference>
<dbReference type="HOGENOM" id="CLU_162151_0_0_1"/>
<dbReference type="GO" id="GO:0005543">
    <property type="term" value="F:phospholipid binding"/>
    <property type="evidence" value="ECO:0007669"/>
    <property type="project" value="EnsemblFungi"/>
</dbReference>
<dbReference type="GO" id="GO:0008320">
    <property type="term" value="F:protein transmembrane transporter activity"/>
    <property type="evidence" value="ECO:0007669"/>
    <property type="project" value="EnsemblFungi"/>
</dbReference>
<dbReference type="GO" id="GO:0046872">
    <property type="term" value="F:metal ion binding"/>
    <property type="evidence" value="ECO:0007669"/>
    <property type="project" value="UniProtKB-KW"/>
</dbReference>
<keyword evidence="4 11" id="KW-0999">Mitochondrion inner membrane</keyword>
<comment type="function">
    <text evidence="11">Mitochondrial intermembrane chaperone that participates in the import and insertion of some multi-pass transmembrane proteins into the mitochondrial inner membrane. Also required for the transfer of beta-barrel precursors from the TOM complex to the sorting and assembly machinery (SAM complex) of the outer membrane. Acts as a chaperone-like protein that protects the hydrophobic precursors from aggregation and guide them through the mitochondrial intermembrane space.</text>
</comment>
<keyword evidence="5" id="KW-0862">Zinc</keyword>
<keyword evidence="6 11" id="KW-0653">Protein transport</keyword>
<dbReference type="Proteomes" id="UP000006790">
    <property type="component" value="Chromosome 3"/>
</dbReference>
<dbReference type="AlphaFoldDB" id="G8JS54"/>
<accession>G8JS54</accession>
<organism evidence="13 14">
    <name type="scientific">Eremothecium cymbalariae (strain CBS 270.75 / DBVPG 7215 / KCTC 17166 / NRRL Y-17582)</name>
    <name type="common">Yeast</name>
    <dbReference type="NCBI Taxonomy" id="931890"/>
    <lineage>
        <taxon>Eukaryota</taxon>
        <taxon>Fungi</taxon>
        <taxon>Dikarya</taxon>
        <taxon>Ascomycota</taxon>
        <taxon>Saccharomycotina</taxon>
        <taxon>Saccharomycetes</taxon>
        <taxon>Saccharomycetales</taxon>
        <taxon>Saccharomycetaceae</taxon>
        <taxon>Eremothecium</taxon>
    </lineage>
</organism>
<comment type="subcellular location">
    <subcellularLocation>
        <location evidence="11">Mitochondrion inner membrane</location>
        <topology evidence="11">Peripheral membrane protein</topology>
        <orientation evidence="11">Intermembrane side</orientation>
    </subcellularLocation>
</comment>
<dbReference type="GeneID" id="11471085"/>
<dbReference type="Gene3D" id="1.10.287.810">
    <property type="entry name" value="Mitochondrial import inner membrane translocase subunit tim13 like domains"/>
    <property type="match status" value="1"/>
</dbReference>
<reference evidence="14" key="1">
    <citation type="journal article" date="2012" name="G3 (Bethesda)">
        <title>Pichia sorbitophila, an interspecies yeast hybrid reveals early steps of genome resolution following polyploidization.</title>
        <authorList>
            <person name="Leh Louis V."/>
            <person name="Despons L."/>
            <person name="Friedrich A."/>
            <person name="Martin T."/>
            <person name="Durrens P."/>
            <person name="Casaregola S."/>
            <person name="Neuveglise C."/>
            <person name="Fairhead C."/>
            <person name="Marck C."/>
            <person name="Cruz J.A."/>
            <person name="Straub M.L."/>
            <person name="Kugler V."/>
            <person name="Sacerdot C."/>
            <person name="Uzunov Z."/>
            <person name="Thierry A."/>
            <person name="Weiss S."/>
            <person name="Bleykasten C."/>
            <person name="De Montigny J."/>
            <person name="Jacques N."/>
            <person name="Jung P."/>
            <person name="Lemaire M."/>
            <person name="Mallet S."/>
            <person name="Morel G."/>
            <person name="Richard G.F."/>
            <person name="Sarkar A."/>
            <person name="Savel G."/>
            <person name="Schacherer J."/>
            <person name="Seret M.L."/>
            <person name="Talla E."/>
            <person name="Samson G."/>
            <person name="Jubin C."/>
            <person name="Poulain J."/>
            <person name="Vacherie B."/>
            <person name="Barbe V."/>
            <person name="Pelletier E."/>
            <person name="Sherman D.J."/>
            <person name="Westhof E."/>
            <person name="Weissenbach J."/>
            <person name="Baret P.V."/>
            <person name="Wincker P."/>
            <person name="Gaillardin C."/>
            <person name="Dujon B."/>
            <person name="Souciet J.L."/>
        </authorList>
    </citation>
    <scope>NUCLEOTIDE SEQUENCE [LARGE SCALE GENOMIC DNA]</scope>
    <source>
        <strain evidence="14">CBS 270.75 / DBVPG 7215 / KCTC 17166 / NRRL Y-17582</strain>
    </source>
</reference>
<evidence type="ECO:0000256" key="2">
    <source>
        <dbReference type="ARBA" id="ARBA00022448"/>
    </source>
</evidence>
<dbReference type="RefSeq" id="XP_003645790.1">
    <property type="nucleotide sequence ID" value="XM_003645742.1"/>
</dbReference>
<feature type="domain" description="Tim10-like" evidence="12">
    <location>
        <begin position="21"/>
        <end position="78"/>
    </location>
</feature>
<keyword evidence="7 11" id="KW-0811">Translocation</keyword>
<gene>
    <name evidence="13" type="ordered locus">Ecym_3492</name>
</gene>
<dbReference type="KEGG" id="erc:Ecym_3492"/>
<keyword evidence="14" id="KW-1185">Reference proteome</keyword>
<dbReference type="EMBL" id="CP002499">
    <property type="protein sequence ID" value="AET38973.1"/>
    <property type="molecule type" value="Genomic_DNA"/>
</dbReference>
<dbReference type="OMA" id="EKCIPHE"/>
<evidence type="ECO:0000256" key="8">
    <source>
        <dbReference type="ARBA" id="ARBA00023128"/>
    </source>
</evidence>
<evidence type="ECO:0000313" key="14">
    <source>
        <dbReference type="Proteomes" id="UP000006790"/>
    </source>
</evidence>
<evidence type="ECO:0000256" key="11">
    <source>
        <dbReference type="RuleBase" id="RU367043"/>
    </source>
</evidence>
<keyword evidence="8 11" id="KW-0496">Mitochondrion</keyword>
<dbReference type="GO" id="GO:0045039">
    <property type="term" value="P:protein insertion into mitochondrial inner membrane"/>
    <property type="evidence" value="ECO:0007669"/>
    <property type="project" value="EnsemblFungi"/>
</dbReference>
<dbReference type="OrthoDB" id="274922at2759"/>
<comment type="subunit">
    <text evidence="11">Heterohexamer.</text>
</comment>
<keyword evidence="9" id="KW-0472">Membrane</keyword>